<dbReference type="KEGG" id="mprt:ET475_11605"/>
<gene>
    <name evidence="2" type="ORF">ET475_11605</name>
</gene>
<evidence type="ECO:0000256" key="1">
    <source>
        <dbReference type="SAM" id="Phobius"/>
    </source>
</evidence>
<evidence type="ECO:0000313" key="2">
    <source>
        <dbReference type="EMBL" id="QAY60571.1"/>
    </source>
</evidence>
<keyword evidence="1" id="KW-1133">Transmembrane helix</keyword>
<keyword evidence="1" id="KW-0472">Membrane</keyword>
<organism evidence="2 3">
    <name type="scientific">Microbacterium protaetiae</name>
    <dbReference type="NCBI Taxonomy" id="2509458"/>
    <lineage>
        <taxon>Bacteria</taxon>
        <taxon>Bacillati</taxon>
        <taxon>Actinomycetota</taxon>
        <taxon>Actinomycetes</taxon>
        <taxon>Micrococcales</taxon>
        <taxon>Microbacteriaceae</taxon>
        <taxon>Microbacterium</taxon>
    </lineage>
</organism>
<feature type="transmembrane region" description="Helical" evidence="1">
    <location>
        <begin position="173"/>
        <end position="194"/>
    </location>
</feature>
<name>A0A4V0YDF9_9MICO</name>
<feature type="transmembrane region" description="Helical" evidence="1">
    <location>
        <begin position="214"/>
        <end position="234"/>
    </location>
</feature>
<feature type="transmembrane region" description="Helical" evidence="1">
    <location>
        <begin position="264"/>
        <end position="286"/>
    </location>
</feature>
<reference evidence="2 3" key="1">
    <citation type="submission" date="2019-01" db="EMBL/GenBank/DDBJ databases">
        <title>Genome sequencing of strain DFW100M-13.</title>
        <authorList>
            <person name="Heo J."/>
            <person name="Kim S.-J."/>
            <person name="Kim J.-S."/>
            <person name="Hong S.-B."/>
            <person name="Kwon S.-W."/>
        </authorList>
    </citation>
    <scope>NUCLEOTIDE SEQUENCE [LARGE SCALE GENOMIC DNA]</scope>
    <source>
        <strain evidence="2 3">DFW100M-13</strain>
    </source>
</reference>
<sequence>MKIVARGQVTAAAERAVVTERERSEALHGGSNGTCDRCIPLNGCCAASAHYRGQVIIIAAFAAVVLLNVYAAVLIALRALVYRVPMYRPMLLNIVLSFVPVVVAVLGVVGLLAIGAVGAGADPPSGLGILLWVFLVVGTLAWVLFFPNAIYLITELNFSHRRDDDPVPLWFDIVQTLTLTLSGIANAVLSMGVVESMFTIVVFDASEGIPLASWVFAGVVIVLGAIGVYLGRYLRFNSWDVRHPFGMLRKLRTHFAQRGKALEAFGFVLTHAVLIALVYVPIYLLAYQALRVG</sequence>
<dbReference type="OrthoDB" id="4540541at2"/>
<feature type="transmembrane region" description="Helical" evidence="1">
    <location>
        <begin position="56"/>
        <end position="79"/>
    </location>
</feature>
<evidence type="ECO:0000313" key="3">
    <source>
        <dbReference type="Proteomes" id="UP000293995"/>
    </source>
</evidence>
<dbReference type="Proteomes" id="UP000293995">
    <property type="component" value="Chromosome"/>
</dbReference>
<feature type="transmembrane region" description="Helical" evidence="1">
    <location>
        <begin position="129"/>
        <end position="153"/>
    </location>
</feature>
<feature type="transmembrane region" description="Helical" evidence="1">
    <location>
        <begin position="91"/>
        <end position="117"/>
    </location>
</feature>
<keyword evidence="3" id="KW-1185">Reference proteome</keyword>
<accession>A0A4V0YDF9</accession>
<dbReference type="EMBL" id="CP035494">
    <property type="protein sequence ID" value="QAY60571.1"/>
    <property type="molecule type" value="Genomic_DNA"/>
</dbReference>
<keyword evidence="1" id="KW-0812">Transmembrane</keyword>
<proteinExistence type="predicted"/>
<dbReference type="Pfam" id="PF07099">
    <property type="entry name" value="DUF1361"/>
    <property type="match status" value="1"/>
</dbReference>
<dbReference type="AlphaFoldDB" id="A0A4V0YDF9"/>
<protein>
    <submittedName>
        <fullName evidence="2">DUF1361 domain-containing protein</fullName>
    </submittedName>
</protein>
<dbReference type="InterPro" id="IPR009793">
    <property type="entry name" value="DUF1361"/>
</dbReference>